<dbReference type="Pfam" id="PF00728">
    <property type="entry name" value="Glyco_hydro_20"/>
    <property type="match status" value="1"/>
</dbReference>
<dbReference type="InterPro" id="IPR015882">
    <property type="entry name" value="HEX_bac_N"/>
</dbReference>
<evidence type="ECO:0000256" key="1">
    <source>
        <dbReference type="ARBA" id="ARBA00001231"/>
    </source>
</evidence>
<dbReference type="Proteomes" id="UP000176204">
    <property type="component" value="Chromosome I"/>
</dbReference>
<feature type="chain" id="PRO_5009604490" description="beta-N-acetylhexosaminidase" evidence="7">
    <location>
        <begin position="21"/>
        <end position="494"/>
    </location>
</feature>
<dbReference type="GO" id="GO:0016020">
    <property type="term" value="C:membrane"/>
    <property type="evidence" value="ECO:0007669"/>
    <property type="project" value="TreeGrafter"/>
</dbReference>
<accession>A0A1H6L539</accession>
<evidence type="ECO:0000256" key="4">
    <source>
        <dbReference type="ARBA" id="ARBA00022801"/>
    </source>
</evidence>
<evidence type="ECO:0000256" key="7">
    <source>
        <dbReference type="SAM" id="SignalP"/>
    </source>
</evidence>
<dbReference type="SUPFAM" id="SSF55545">
    <property type="entry name" value="beta-N-acetylhexosaminidase-like domain"/>
    <property type="match status" value="1"/>
</dbReference>
<evidence type="ECO:0000313" key="10">
    <source>
        <dbReference type="EMBL" id="SEH79429.1"/>
    </source>
</evidence>
<evidence type="ECO:0000256" key="5">
    <source>
        <dbReference type="ARBA" id="ARBA00023295"/>
    </source>
</evidence>
<feature type="domain" description="Beta-hexosaminidase bacterial type N-terminal" evidence="9">
    <location>
        <begin position="38"/>
        <end position="113"/>
    </location>
</feature>
<dbReference type="GO" id="GO:0030203">
    <property type="term" value="P:glycosaminoglycan metabolic process"/>
    <property type="evidence" value="ECO:0007669"/>
    <property type="project" value="TreeGrafter"/>
</dbReference>
<evidence type="ECO:0000259" key="8">
    <source>
        <dbReference type="Pfam" id="PF00728"/>
    </source>
</evidence>
<dbReference type="GO" id="GO:0005975">
    <property type="term" value="P:carbohydrate metabolic process"/>
    <property type="evidence" value="ECO:0007669"/>
    <property type="project" value="InterPro"/>
</dbReference>
<dbReference type="Gene3D" id="3.20.20.80">
    <property type="entry name" value="Glycosidases"/>
    <property type="match status" value="1"/>
</dbReference>
<evidence type="ECO:0000313" key="11">
    <source>
        <dbReference type="Proteomes" id="UP000176204"/>
    </source>
</evidence>
<dbReference type="PANTHER" id="PTHR22600">
    <property type="entry name" value="BETA-HEXOSAMINIDASE"/>
    <property type="match status" value="1"/>
</dbReference>
<name>A0A1H6L539_9BACT</name>
<dbReference type="InterPro" id="IPR025705">
    <property type="entry name" value="Beta_hexosaminidase_sua/sub"/>
</dbReference>
<dbReference type="PRINTS" id="PR00738">
    <property type="entry name" value="GLHYDRLASE20"/>
</dbReference>
<keyword evidence="5" id="KW-0326">Glycosidase</keyword>
<dbReference type="AlphaFoldDB" id="A0A1H6L539"/>
<comment type="similarity">
    <text evidence="2">Belongs to the glycosyl hydrolase 20 family.</text>
</comment>
<evidence type="ECO:0000259" key="9">
    <source>
        <dbReference type="Pfam" id="PF02838"/>
    </source>
</evidence>
<evidence type="ECO:0000256" key="6">
    <source>
        <dbReference type="PIRSR" id="PIRSR625705-1"/>
    </source>
</evidence>
<reference evidence="11" key="1">
    <citation type="submission" date="2016-09" db="EMBL/GenBank/DDBJ databases">
        <authorList>
            <person name="Koehorst J."/>
        </authorList>
    </citation>
    <scope>NUCLEOTIDE SEQUENCE [LARGE SCALE GENOMIC DNA]</scope>
</reference>
<dbReference type="EMBL" id="LT629973">
    <property type="protein sequence ID" value="SEH79429.1"/>
    <property type="molecule type" value="Genomic_DNA"/>
</dbReference>
<evidence type="ECO:0000256" key="2">
    <source>
        <dbReference type="ARBA" id="ARBA00006285"/>
    </source>
</evidence>
<dbReference type="EC" id="3.2.1.52" evidence="3"/>
<proteinExistence type="inferred from homology"/>
<comment type="catalytic activity">
    <reaction evidence="1">
        <text>Hydrolysis of terminal non-reducing N-acetyl-D-hexosamine residues in N-acetyl-beta-D-hexosaminides.</text>
        <dbReference type="EC" id="3.2.1.52"/>
    </reaction>
</comment>
<sequence length="494" mass="55771">MIRTIGTILAIALYTLHAQAQQTNIIPEPLEYTSTGQTIDLAGQQDTLPGEIVVMTQPTGMGAASYILEIAPGRTTITAEDADGEHYARQTLQQLIDLAKYEGQPIPACTIKDKPRYAWRGLMIDPARYHWSVEDIEKYIELMSYYKYNKLHLHLTDDQGWRFPVPSYDRLQGIASKRSETAGDGKPHGGFYTREDMKRLVDFAAKHRIELIPEFSLPAHVQALAAAYPEMVCYPGDNIEVRTIPGKSKDLLCPSNEDVFRFYDALFNESKQLFPSPYIHIGGEEIPLENWNTCPNCVQYRKKYELAAPNDQLRHVTERMVTLLAQHGKKPLRWYNPSLDDSYAEGSIVYTADSNNATGTLKQAEAKKLLVICAPAEYVSLDYPQQKNDCPDNKFSNILPIVPLEKTYSFDPGNGLSPEAQAHILGVEGTLWGEQIDTLSRALFMSYPRAFALSEAAWSPMNVRSWPHFEKKAKMHINLLSRKWKVDVSRPSGQ</sequence>
<feature type="domain" description="Glycoside hydrolase family 20 catalytic" evidence="8">
    <location>
        <begin position="117"/>
        <end position="460"/>
    </location>
</feature>
<dbReference type="PANTHER" id="PTHR22600:SF57">
    <property type="entry name" value="BETA-N-ACETYLHEXOSAMINIDASE"/>
    <property type="match status" value="1"/>
</dbReference>
<keyword evidence="11" id="KW-1185">Reference proteome</keyword>
<keyword evidence="7" id="KW-0732">Signal</keyword>
<organism evidence="10 11">
    <name type="scientific">Akkermansia glycaniphila</name>
    <dbReference type="NCBI Taxonomy" id="1679444"/>
    <lineage>
        <taxon>Bacteria</taxon>
        <taxon>Pseudomonadati</taxon>
        <taxon>Verrucomicrobiota</taxon>
        <taxon>Verrucomicrobiia</taxon>
        <taxon>Verrucomicrobiales</taxon>
        <taxon>Akkermansiaceae</taxon>
        <taxon>Akkermansia</taxon>
    </lineage>
</organism>
<evidence type="ECO:0000256" key="3">
    <source>
        <dbReference type="ARBA" id="ARBA00012663"/>
    </source>
</evidence>
<dbReference type="InterPro" id="IPR015883">
    <property type="entry name" value="Glyco_hydro_20_cat"/>
</dbReference>
<protein>
    <recommendedName>
        <fullName evidence="3">beta-N-acetylhexosaminidase</fullName>
        <ecNumber evidence="3">3.2.1.52</ecNumber>
    </recommendedName>
</protein>
<keyword evidence="4" id="KW-0378">Hydrolase</keyword>
<dbReference type="Gene3D" id="3.30.379.10">
    <property type="entry name" value="Chitobiase/beta-hexosaminidase domain 2-like"/>
    <property type="match status" value="1"/>
</dbReference>
<dbReference type="STRING" id="1679444.PYTT_0795"/>
<dbReference type="InterPro" id="IPR017853">
    <property type="entry name" value="GH"/>
</dbReference>
<dbReference type="SUPFAM" id="SSF51445">
    <property type="entry name" value="(Trans)glycosidases"/>
    <property type="match status" value="1"/>
</dbReference>
<dbReference type="Pfam" id="PF02838">
    <property type="entry name" value="Glyco_hydro_20b"/>
    <property type="match status" value="1"/>
</dbReference>
<feature type="active site" description="Proton donor" evidence="6">
    <location>
        <position position="285"/>
    </location>
</feature>
<dbReference type="KEGG" id="agl:PYTT_0795"/>
<dbReference type="InterPro" id="IPR029018">
    <property type="entry name" value="Hex-like_dom2"/>
</dbReference>
<dbReference type="RefSeq" id="WP_067773652.1">
    <property type="nucleotide sequence ID" value="NZ_LIGX01000013.1"/>
</dbReference>
<dbReference type="GO" id="GO:0004563">
    <property type="term" value="F:beta-N-acetylhexosaminidase activity"/>
    <property type="evidence" value="ECO:0007669"/>
    <property type="project" value="UniProtKB-EC"/>
</dbReference>
<feature type="signal peptide" evidence="7">
    <location>
        <begin position="1"/>
        <end position="20"/>
    </location>
</feature>
<gene>
    <name evidence="10" type="ORF">PYTT_0795</name>
</gene>